<name>A0A8A0RQ54_9FIRM</name>
<sequence>MEGKTDAKAQHYYGRQLARAYVPFQTYTERYTPLEGLDRGTIFPELYFPYKEAAWKGEY</sequence>
<dbReference type="AlphaFoldDB" id="A0A8A0RQ54"/>
<evidence type="ECO:0000313" key="2">
    <source>
        <dbReference type="Proteomes" id="UP000662904"/>
    </source>
</evidence>
<gene>
    <name evidence="1" type="ORF">H0A61_02089</name>
</gene>
<dbReference type="InterPro" id="IPR020256">
    <property type="entry name" value="Spore_coat_CotJA"/>
</dbReference>
<keyword evidence="2" id="KW-1185">Reference proteome</keyword>
<evidence type="ECO:0008006" key="3">
    <source>
        <dbReference type="Google" id="ProtNLM"/>
    </source>
</evidence>
<dbReference type="EMBL" id="CP059066">
    <property type="protein sequence ID" value="QSQ09710.1"/>
    <property type="molecule type" value="Genomic_DNA"/>
</dbReference>
<organism evidence="1 2">
    <name type="scientific">Koleobacter methoxysyntrophicus</name>
    <dbReference type="NCBI Taxonomy" id="2751313"/>
    <lineage>
        <taxon>Bacteria</taxon>
        <taxon>Bacillati</taxon>
        <taxon>Bacillota</taxon>
        <taxon>Clostridia</taxon>
        <taxon>Koleobacterales</taxon>
        <taxon>Koleobacteraceae</taxon>
        <taxon>Koleobacter</taxon>
    </lineage>
</organism>
<proteinExistence type="predicted"/>
<dbReference type="Proteomes" id="UP000662904">
    <property type="component" value="Chromosome"/>
</dbReference>
<dbReference type="KEGG" id="kme:H0A61_02089"/>
<evidence type="ECO:0000313" key="1">
    <source>
        <dbReference type="EMBL" id="QSQ09710.1"/>
    </source>
</evidence>
<dbReference type="RefSeq" id="WP_206707050.1">
    <property type="nucleotide sequence ID" value="NZ_CP059066.1"/>
</dbReference>
<protein>
    <recommendedName>
        <fullName evidence="3">Spore coat associated protein JA (CotJA)</fullName>
    </recommendedName>
</protein>
<dbReference type="Pfam" id="PF11007">
    <property type="entry name" value="CotJA"/>
    <property type="match status" value="1"/>
</dbReference>
<accession>A0A8A0RQ54</accession>
<reference evidence="1" key="1">
    <citation type="submission" date="2020-07" db="EMBL/GenBank/DDBJ databases">
        <title>Koleobacter methoxysyntrophicus gen. nov., sp. nov., a novel anaerobic bacterium isolated from deep subsurface oil field and proposal of Koleobacterales ord. nov. in the phylum Firmicutes.</title>
        <authorList>
            <person name="Sakamoto S."/>
            <person name="Tamaki H."/>
        </authorList>
    </citation>
    <scope>NUCLEOTIDE SEQUENCE</scope>
    <source>
        <strain evidence="1">NRmbB1</strain>
    </source>
</reference>